<evidence type="ECO:0000256" key="10">
    <source>
        <dbReference type="ARBA" id="ARBA00025408"/>
    </source>
</evidence>
<dbReference type="GO" id="GO:0000977">
    <property type="term" value="F:RNA polymerase II transcription regulatory region sequence-specific DNA binding"/>
    <property type="evidence" value="ECO:0007669"/>
    <property type="project" value="TreeGrafter"/>
</dbReference>
<dbReference type="InterPro" id="IPR036575">
    <property type="entry name" value="TFIIS_cen_dom_sf"/>
</dbReference>
<evidence type="ECO:0000256" key="2">
    <source>
        <dbReference type="ARBA" id="ARBA00009647"/>
    </source>
</evidence>
<evidence type="ECO:0000256" key="9">
    <source>
        <dbReference type="ARBA" id="ARBA00023242"/>
    </source>
</evidence>
<comment type="similarity">
    <text evidence="2 13">Belongs to the TFS-II family.</text>
</comment>
<dbReference type="SMART" id="SM00440">
    <property type="entry name" value="ZnF_C2C2"/>
    <property type="match status" value="1"/>
</dbReference>
<dbReference type="Pfam" id="PF01096">
    <property type="entry name" value="Zn_ribbon_TFIIS"/>
    <property type="match status" value="1"/>
</dbReference>
<dbReference type="FunFam" id="2.20.25.10:FF:000001">
    <property type="entry name" value="Probable Transcription elongation factor S-II"/>
    <property type="match status" value="1"/>
</dbReference>
<protein>
    <recommendedName>
        <fullName evidence="13">Transcription elongation factor</fullName>
    </recommendedName>
</protein>
<dbReference type="AlphaFoldDB" id="A0A4V5NHC8"/>
<keyword evidence="5 13" id="KW-0862">Zinc</keyword>
<comment type="subcellular location">
    <subcellularLocation>
        <location evidence="1 12 13">Nucleus</location>
    </subcellularLocation>
</comment>
<feature type="compositionally biased region" description="Basic and acidic residues" evidence="14">
    <location>
        <begin position="113"/>
        <end position="130"/>
    </location>
</feature>
<dbReference type="SMART" id="SM00509">
    <property type="entry name" value="TFS2N"/>
    <property type="match status" value="1"/>
</dbReference>
<dbReference type="PROSITE" id="PS51133">
    <property type="entry name" value="ZF_TFIIS_2"/>
    <property type="match status" value="1"/>
</dbReference>
<evidence type="ECO:0000256" key="6">
    <source>
        <dbReference type="ARBA" id="ARBA00023015"/>
    </source>
</evidence>
<dbReference type="InterPro" id="IPR035100">
    <property type="entry name" value="TF_IIS-typ"/>
</dbReference>
<dbReference type="InterPro" id="IPR003617">
    <property type="entry name" value="TFIIS/CRSP70_N_sub"/>
</dbReference>
<dbReference type="PIRSF" id="PIRSF006704">
    <property type="entry name" value="TF_IIS"/>
    <property type="match status" value="1"/>
</dbReference>
<dbReference type="InterPro" id="IPR006289">
    <property type="entry name" value="TFSII"/>
</dbReference>
<evidence type="ECO:0000256" key="8">
    <source>
        <dbReference type="ARBA" id="ARBA00023163"/>
    </source>
</evidence>
<evidence type="ECO:0000256" key="13">
    <source>
        <dbReference type="RuleBase" id="RU368078"/>
    </source>
</evidence>
<evidence type="ECO:0000256" key="11">
    <source>
        <dbReference type="PROSITE-ProRule" id="PRU00472"/>
    </source>
</evidence>
<evidence type="ECO:0000259" key="16">
    <source>
        <dbReference type="PROSITE" id="PS51319"/>
    </source>
</evidence>
<dbReference type="NCBIfam" id="TIGR01385">
    <property type="entry name" value="TFSII"/>
    <property type="match status" value="1"/>
</dbReference>
<dbReference type="GO" id="GO:0006362">
    <property type="term" value="P:transcription elongation by RNA polymerase I"/>
    <property type="evidence" value="ECO:0007669"/>
    <property type="project" value="TreeGrafter"/>
</dbReference>
<keyword evidence="4 11" id="KW-0863">Zinc-finger</keyword>
<comment type="function">
    <text evidence="10">Necessary for efficient RNA polymerase II transcription elongation past template-encoded arresting sites. The arresting sites in DNA have the property of trapping a certain fraction of elongating RNA polymerases that pass through, resulting in locked ternary complexes. Cleavage of the nascent transcript by S-II allows the resumption of elongation from the new 3'-terminus.</text>
</comment>
<dbReference type="SUPFAM" id="SSF57783">
    <property type="entry name" value="Zinc beta-ribbon"/>
    <property type="match status" value="1"/>
</dbReference>
<dbReference type="InterPro" id="IPR003618">
    <property type="entry name" value="TFIIS_cen_dom"/>
</dbReference>
<dbReference type="STRING" id="331657.A0A4V5NHC8"/>
<dbReference type="GO" id="GO:0005634">
    <property type="term" value="C:nucleus"/>
    <property type="evidence" value="ECO:0007669"/>
    <property type="project" value="UniProtKB-SubCell"/>
</dbReference>
<evidence type="ECO:0000259" key="17">
    <source>
        <dbReference type="PROSITE" id="PS51321"/>
    </source>
</evidence>
<dbReference type="InterPro" id="IPR001222">
    <property type="entry name" value="Znf_TFIIS"/>
</dbReference>
<evidence type="ECO:0000313" key="18">
    <source>
        <dbReference type="EMBL" id="TKA78489.1"/>
    </source>
</evidence>
<keyword evidence="7 13" id="KW-0238">DNA-binding</keyword>
<evidence type="ECO:0000256" key="5">
    <source>
        <dbReference type="ARBA" id="ARBA00022833"/>
    </source>
</evidence>
<dbReference type="OrthoDB" id="44867at2759"/>
<keyword evidence="8 13" id="KW-0804">Transcription</keyword>
<dbReference type="CDD" id="cd13749">
    <property type="entry name" value="Zn-ribbon_TFIIS"/>
    <property type="match status" value="1"/>
</dbReference>
<organism evidence="18 19">
    <name type="scientific">Cryomyces minteri</name>
    <dbReference type="NCBI Taxonomy" id="331657"/>
    <lineage>
        <taxon>Eukaryota</taxon>
        <taxon>Fungi</taxon>
        <taxon>Dikarya</taxon>
        <taxon>Ascomycota</taxon>
        <taxon>Pezizomycotina</taxon>
        <taxon>Dothideomycetes</taxon>
        <taxon>Dothideomycetes incertae sedis</taxon>
        <taxon>Cryomyces</taxon>
    </lineage>
</organism>
<evidence type="ECO:0000256" key="1">
    <source>
        <dbReference type="ARBA" id="ARBA00004123"/>
    </source>
</evidence>
<dbReference type="Gene3D" id="2.20.25.10">
    <property type="match status" value="1"/>
</dbReference>
<dbReference type="FunFam" id="1.10.472.30:FF:000003">
    <property type="entry name" value="Transcription elongation factor S-II"/>
    <property type="match status" value="1"/>
</dbReference>
<feature type="compositionally biased region" description="Polar residues" evidence="14">
    <location>
        <begin position="83"/>
        <end position="108"/>
    </location>
</feature>
<dbReference type="GO" id="GO:0008270">
    <property type="term" value="F:zinc ion binding"/>
    <property type="evidence" value="ECO:0007669"/>
    <property type="project" value="UniProtKB-UniRule"/>
</dbReference>
<feature type="domain" description="TFIIS N-terminal" evidence="16">
    <location>
        <begin position="1"/>
        <end position="82"/>
    </location>
</feature>
<dbReference type="Pfam" id="PF08711">
    <property type="entry name" value="Med26"/>
    <property type="match status" value="1"/>
</dbReference>
<dbReference type="PROSITE" id="PS00466">
    <property type="entry name" value="ZF_TFIIS_1"/>
    <property type="match status" value="1"/>
</dbReference>
<comment type="caution">
    <text evidence="18">The sequence shown here is derived from an EMBL/GenBank/DDBJ whole genome shotgun (WGS) entry which is preliminary data.</text>
</comment>
<dbReference type="EMBL" id="NAJN01000140">
    <property type="protein sequence ID" value="TKA78489.1"/>
    <property type="molecule type" value="Genomic_DNA"/>
</dbReference>
<dbReference type="PROSITE" id="PS51319">
    <property type="entry name" value="TFIIS_N"/>
    <property type="match status" value="1"/>
</dbReference>
<dbReference type="SUPFAM" id="SSF47676">
    <property type="entry name" value="Conserved domain common to transcription factors TFIIS, elongin A, CRSP70"/>
    <property type="match status" value="1"/>
</dbReference>
<keyword evidence="6 13" id="KW-0805">Transcription regulation</keyword>
<evidence type="ECO:0000313" key="19">
    <source>
        <dbReference type="Proteomes" id="UP000308768"/>
    </source>
</evidence>
<dbReference type="SMART" id="SM00510">
    <property type="entry name" value="TFS2M"/>
    <property type="match status" value="1"/>
</dbReference>
<dbReference type="GO" id="GO:0031440">
    <property type="term" value="P:regulation of mRNA 3'-end processing"/>
    <property type="evidence" value="ECO:0007669"/>
    <property type="project" value="TreeGrafter"/>
</dbReference>
<keyword evidence="9 12" id="KW-0539">Nucleus</keyword>
<dbReference type="PANTHER" id="PTHR11477">
    <property type="entry name" value="TRANSCRIPTION FACTOR S-II ZINC FINGER DOMAIN-CONTAINING PROTEIN"/>
    <property type="match status" value="1"/>
</dbReference>
<dbReference type="SUPFAM" id="SSF46942">
    <property type="entry name" value="Elongation factor TFIIS domain 2"/>
    <property type="match status" value="1"/>
</dbReference>
<feature type="region of interest" description="Disordered" evidence="14">
    <location>
        <begin position="83"/>
        <end position="135"/>
    </location>
</feature>
<dbReference type="PANTHER" id="PTHR11477:SF0">
    <property type="entry name" value="IP08861P-RELATED"/>
    <property type="match status" value="1"/>
</dbReference>
<dbReference type="GO" id="GO:0006368">
    <property type="term" value="P:transcription elongation by RNA polymerase II"/>
    <property type="evidence" value="ECO:0007669"/>
    <property type="project" value="InterPro"/>
</dbReference>
<evidence type="ECO:0000256" key="4">
    <source>
        <dbReference type="ARBA" id="ARBA00022771"/>
    </source>
</evidence>
<keyword evidence="19" id="KW-1185">Reference proteome</keyword>
<evidence type="ECO:0000256" key="14">
    <source>
        <dbReference type="SAM" id="MobiDB-lite"/>
    </source>
</evidence>
<dbReference type="InterPro" id="IPR035441">
    <property type="entry name" value="TFIIS/LEDGF_dom_sf"/>
</dbReference>
<evidence type="ECO:0000259" key="15">
    <source>
        <dbReference type="PROSITE" id="PS51133"/>
    </source>
</evidence>
<dbReference type="GO" id="GO:0031564">
    <property type="term" value="P:transcription antitermination"/>
    <property type="evidence" value="ECO:0007669"/>
    <property type="project" value="TreeGrafter"/>
</dbReference>
<feature type="domain" description="TFIIS central" evidence="17">
    <location>
        <begin position="138"/>
        <end position="259"/>
    </location>
</feature>
<dbReference type="GO" id="GO:0001139">
    <property type="term" value="F:RNA polymerase II complex recruiting activity"/>
    <property type="evidence" value="ECO:0007669"/>
    <property type="project" value="TreeGrafter"/>
</dbReference>
<dbReference type="Proteomes" id="UP000308768">
    <property type="component" value="Unassembled WGS sequence"/>
</dbReference>
<dbReference type="PROSITE" id="PS51321">
    <property type="entry name" value="TFIIS_CENTRAL"/>
    <property type="match status" value="1"/>
</dbReference>
<evidence type="ECO:0000256" key="3">
    <source>
        <dbReference type="ARBA" id="ARBA00022723"/>
    </source>
</evidence>
<evidence type="ECO:0000256" key="12">
    <source>
        <dbReference type="PROSITE-ProRule" id="PRU00649"/>
    </source>
</evidence>
<dbReference type="Gene3D" id="1.10.472.30">
    <property type="entry name" value="Transcription elongation factor S-II, central domain"/>
    <property type="match status" value="1"/>
</dbReference>
<dbReference type="InterPro" id="IPR017923">
    <property type="entry name" value="TFIIS_N"/>
</dbReference>
<dbReference type="Pfam" id="PF07500">
    <property type="entry name" value="TFIIS_M"/>
    <property type="match status" value="1"/>
</dbReference>
<evidence type="ECO:0000256" key="7">
    <source>
        <dbReference type="ARBA" id="ARBA00023125"/>
    </source>
</evidence>
<gene>
    <name evidence="18" type="ORF">B0A49_01479</name>
</gene>
<dbReference type="Gene3D" id="1.20.930.10">
    <property type="entry name" value="Conserved domain common to transcription factors TFIIS, elongin A, CRSP70"/>
    <property type="match status" value="1"/>
</dbReference>
<proteinExistence type="inferred from homology"/>
<accession>A0A4V5NHC8</accession>
<reference evidence="18 19" key="1">
    <citation type="submission" date="2017-03" db="EMBL/GenBank/DDBJ databases">
        <title>Genomes of endolithic fungi from Antarctica.</title>
        <authorList>
            <person name="Coleine C."/>
            <person name="Masonjones S."/>
            <person name="Stajich J.E."/>
        </authorList>
    </citation>
    <scope>NUCLEOTIDE SEQUENCE [LARGE SCALE GENOMIC DNA]</scope>
    <source>
        <strain evidence="18 19">CCFEE 5187</strain>
    </source>
</reference>
<sequence>MDAKDIEELGKALSKAIAGGDSPTSLLSLLEKLRKGVKITEKLLRQTKIGMTVNKLKQHKDPAVARQAGDLVSKWRTDINNAKSAAVRASSSNGTASPAPTPSQSTLPKQPKVKHDVAPDKRNTKTDKVDTNVTGNATRDNCLKLMYDGLAHMSEEPSPHPLAPDDILRIARAVEVAAYNAYQPETSEAYKSKMRSLYQNLKNKSNPGLRTHVLNGDIAPARFVVMTHEELRSPQQRAEDERLQKENMDKAMVAQEEKSISASLTCGKCGQKKVSYSQAQTRSADEPMTTFCECTVCGNRWKFS</sequence>
<feature type="domain" description="TFIIS-type" evidence="15">
    <location>
        <begin position="262"/>
        <end position="302"/>
    </location>
</feature>
<dbReference type="FunFam" id="1.20.930.10:FF:000007">
    <property type="entry name" value="Transcription elongation factor S-II"/>
    <property type="match status" value="1"/>
</dbReference>
<name>A0A4V5NHC8_9PEZI</name>
<keyword evidence="3 13" id="KW-0479">Metal-binding</keyword>